<dbReference type="Gene3D" id="3.40.50.1110">
    <property type="entry name" value="SGNH hydrolase"/>
    <property type="match status" value="1"/>
</dbReference>
<accession>A0A8X8ICE3</accession>
<gene>
    <name evidence="2" type="ORF">SAMN05444410_101187</name>
</gene>
<dbReference type="CDD" id="cd01832">
    <property type="entry name" value="SGNH_hydrolase_like_1"/>
    <property type="match status" value="1"/>
</dbReference>
<evidence type="ECO:0000259" key="1">
    <source>
        <dbReference type="Pfam" id="PF13472"/>
    </source>
</evidence>
<sequence>MTKHHFSYLALGDSYTIGESVPLHESFPYQAVQLLRKAGLHFSAPEIIAQTGWTSGELAEHILHTKLLEQYDFVSLLIGVNNQYRGLPAEDFENDLGFLLKKAKHLTGGHDERVMLLSIPDWGVTPFASNRDRELISTEIDHFNAVCTKAAAQFHVQYIDITAGSRKAKSDTSLLAADQLHYSAKEHAVWAEKVANAIRQVILHR</sequence>
<comment type="caution">
    <text evidence="2">The sequence shown here is derived from an EMBL/GenBank/DDBJ whole genome shotgun (WGS) entry which is preliminary data.</text>
</comment>
<dbReference type="SUPFAM" id="SSF52266">
    <property type="entry name" value="SGNH hydrolase"/>
    <property type="match status" value="1"/>
</dbReference>
<dbReference type="EMBL" id="FNNO01000001">
    <property type="protein sequence ID" value="SDW07964.1"/>
    <property type="molecule type" value="Genomic_DNA"/>
</dbReference>
<reference evidence="2 3" key="1">
    <citation type="submission" date="2016-10" db="EMBL/GenBank/DDBJ databases">
        <authorList>
            <person name="Varghese N."/>
            <person name="Submissions S."/>
        </authorList>
    </citation>
    <scope>NUCLEOTIDE SEQUENCE [LARGE SCALE GENOMIC DNA]</scope>
    <source>
        <strain evidence="2 3">DSM 25353</strain>
    </source>
</reference>
<organism evidence="2 3">
    <name type="scientific">Hydrobacter penzbergensis</name>
    <dbReference type="NCBI Taxonomy" id="1235997"/>
    <lineage>
        <taxon>Bacteria</taxon>
        <taxon>Pseudomonadati</taxon>
        <taxon>Bacteroidota</taxon>
        <taxon>Chitinophagia</taxon>
        <taxon>Chitinophagales</taxon>
        <taxon>Chitinophagaceae</taxon>
        <taxon>Hydrobacter</taxon>
    </lineage>
</organism>
<dbReference type="InterPro" id="IPR013830">
    <property type="entry name" value="SGNH_hydro"/>
</dbReference>
<feature type="domain" description="SGNH hydrolase-type esterase" evidence="1">
    <location>
        <begin position="10"/>
        <end position="188"/>
    </location>
</feature>
<protein>
    <submittedName>
        <fullName evidence="2">Lysophospholipase L1</fullName>
    </submittedName>
</protein>
<dbReference type="GO" id="GO:0016788">
    <property type="term" value="F:hydrolase activity, acting on ester bonds"/>
    <property type="evidence" value="ECO:0007669"/>
    <property type="project" value="UniProtKB-ARBA"/>
</dbReference>
<dbReference type="AlphaFoldDB" id="A0A8X8ICE3"/>
<dbReference type="InterPro" id="IPR036514">
    <property type="entry name" value="SGNH_hydro_sf"/>
</dbReference>
<dbReference type="RefSeq" id="WP_092721365.1">
    <property type="nucleotide sequence ID" value="NZ_FNNO01000001.1"/>
</dbReference>
<keyword evidence="3" id="KW-1185">Reference proteome</keyword>
<proteinExistence type="predicted"/>
<name>A0A8X8ICE3_9BACT</name>
<evidence type="ECO:0000313" key="3">
    <source>
        <dbReference type="Proteomes" id="UP000198711"/>
    </source>
</evidence>
<dbReference type="Proteomes" id="UP000198711">
    <property type="component" value="Unassembled WGS sequence"/>
</dbReference>
<dbReference type="Pfam" id="PF13472">
    <property type="entry name" value="Lipase_GDSL_2"/>
    <property type="match status" value="1"/>
</dbReference>
<evidence type="ECO:0000313" key="2">
    <source>
        <dbReference type="EMBL" id="SDW07964.1"/>
    </source>
</evidence>